<protein>
    <submittedName>
        <fullName evidence="1">Uncharacterized protein</fullName>
    </submittedName>
</protein>
<organism evidence="1 2">
    <name type="scientific">Catharanthus roseus</name>
    <name type="common">Madagascar periwinkle</name>
    <name type="synonym">Vinca rosea</name>
    <dbReference type="NCBI Taxonomy" id="4058"/>
    <lineage>
        <taxon>Eukaryota</taxon>
        <taxon>Viridiplantae</taxon>
        <taxon>Streptophyta</taxon>
        <taxon>Embryophyta</taxon>
        <taxon>Tracheophyta</taxon>
        <taxon>Spermatophyta</taxon>
        <taxon>Magnoliopsida</taxon>
        <taxon>eudicotyledons</taxon>
        <taxon>Gunneridae</taxon>
        <taxon>Pentapetalae</taxon>
        <taxon>asterids</taxon>
        <taxon>lamiids</taxon>
        <taxon>Gentianales</taxon>
        <taxon>Apocynaceae</taxon>
        <taxon>Rauvolfioideae</taxon>
        <taxon>Vinceae</taxon>
        <taxon>Catharanthinae</taxon>
        <taxon>Catharanthus</taxon>
    </lineage>
</organism>
<comment type="caution">
    <text evidence="1">The sequence shown here is derived from an EMBL/GenBank/DDBJ whole genome shotgun (WGS) entry which is preliminary data.</text>
</comment>
<accession>A0ACC0ACZ8</accession>
<reference evidence="2" key="1">
    <citation type="journal article" date="2023" name="Nat. Plants">
        <title>Single-cell RNA sequencing provides a high-resolution roadmap for understanding the multicellular compartmentation of specialized metabolism.</title>
        <authorList>
            <person name="Sun S."/>
            <person name="Shen X."/>
            <person name="Li Y."/>
            <person name="Li Y."/>
            <person name="Wang S."/>
            <person name="Li R."/>
            <person name="Zhang H."/>
            <person name="Shen G."/>
            <person name="Guo B."/>
            <person name="Wei J."/>
            <person name="Xu J."/>
            <person name="St-Pierre B."/>
            <person name="Chen S."/>
            <person name="Sun C."/>
        </authorList>
    </citation>
    <scope>NUCLEOTIDE SEQUENCE [LARGE SCALE GENOMIC DNA]</scope>
</reference>
<dbReference type="Proteomes" id="UP001060085">
    <property type="component" value="Linkage Group LG06"/>
</dbReference>
<dbReference type="EMBL" id="CM044706">
    <property type="protein sequence ID" value="KAI5657857.1"/>
    <property type="molecule type" value="Genomic_DNA"/>
</dbReference>
<evidence type="ECO:0000313" key="2">
    <source>
        <dbReference type="Proteomes" id="UP001060085"/>
    </source>
</evidence>
<keyword evidence="2" id="KW-1185">Reference proteome</keyword>
<sequence length="91" mass="10181">MASSSSLGFDCTPSGPPYRNIHSGKSLRRLQEQMLRDGENSDDMCDFLEGGPDIEEKALVLNRNQQRRTFPAGPQTTYVWIENPQASLVSH</sequence>
<evidence type="ECO:0000313" key="1">
    <source>
        <dbReference type="EMBL" id="KAI5657857.1"/>
    </source>
</evidence>
<gene>
    <name evidence="1" type="ORF">M9H77_26650</name>
</gene>
<proteinExistence type="predicted"/>
<name>A0ACC0ACZ8_CATRO</name>